<dbReference type="Proteomes" id="UP000566819">
    <property type="component" value="Unassembled WGS sequence"/>
</dbReference>
<evidence type="ECO:0000259" key="1">
    <source>
        <dbReference type="Pfam" id="PF06985"/>
    </source>
</evidence>
<organism evidence="2 3">
    <name type="scientific">Cudoniella acicularis</name>
    <dbReference type="NCBI Taxonomy" id="354080"/>
    <lineage>
        <taxon>Eukaryota</taxon>
        <taxon>Fungi</taxon>
        <taxon>Dikarya</taxon>
        <taxon>Ascomycota</taxon>
        <taxon>Pezizomycotina</taxon>
        <taxon>Leotiomycetes</taxon>
        <taxon>Helotiales</taxon>
        <taxon>Tricladiaceae</taxon>
        <taxon>Cudoniella</taxon>
    </lineage>
</organism>
<dbReference type="PANTHER" id="PTHR33112:SF8">
    <property type="entry name" value="HETEROKARYON INCOMPATIBILITY DOMAIN-CONTAINING PROTEIN"/>
    <property type="match status" value="1"/>
</dbReference>
<gene>
    <name evidence="2" type="ORF">G7Y89_g97</name>
</gene>
<dbReference type="InterPro" id="IPR010730">
    <property type="entry name" value="HET"/>
</dbReference>
<name>A0A8H4RXV7_9HELO</name>
<keyword evidence="3" id="KW-1185">Reference proteome</keyword>
<dbReference type="OrthoDB" id="5125733at2759"/>
<feature type="domain" description="Heterokaryon incompatibility" evidence="1">
    <location>
        <begin position="255"/>
        <end position="398"/>
    </location>
</feature>
<protein>
    <recommendedName>
        <fullName evidence="1">Heterokaryon incompatibility domain-containing protein</fullName>
    </recommendedName>
</protein>
<reference evidence="2 3" key="1">
    <citation type="submission" date="2020-03" db="EMBL/GenBank/DDBJ databases">
        <title>Draft Genome Sequence of Cudoniella acicularis.</title>
        <authorList>
            <person name="Buettner E."/>
            <person name="Kellner H."/>
        </authorList>
    </citation>
    <scope>NUCLEOTIDE SEQUENCE [LARGE SCALE GENOMIC DNA]</scope>
    <source>
        <strain evidence="2 3">DSM 108380</strain>
    </source>
</reference>
<sequence>MVKRRLSISSEDTDDESHETIVLLRTQGVSNERIKKFKARTKRIAARCAGSGSRLGEFCSNCGNANLETIRKAGGFCISNSFARLKESSKHCQLCRLVLMSLRNKLPEIDSKLENQGPTTCAVAVKFNRDGSTDTAQSGFRIDRIPQVSVWETFRLSMNSKADEEISERFSLPLDPRPKADQKFELMKRWLEAEINSPKRSLAQASPNLGTDQGDLFPSRLIYVPPNFAVGPCRLRLVNIEDVAELGSTTQCPRYVTLSHRWGPTHHFTTTRTNLQSRQVGFDFQDLPRTYRDAVVVAARLGFSYLWIDAICIVQDNSEEWLSESEKMGNIYRHAVCTIASHCSKDDDGGFLEAALQKRGSIKFSSCDLKGTFLRSTADLELDISRSPLSKRGWILQERFLSTRILHFATGMIYLETVQGIKSEDGVTPMAPVMNIDASNLLTAEFFLYRKPVTLQNFSKYLLPIAPAEIDDQTSKSEVMIKDRTAPHSPLEWFSLLEMYTTCSLTKEGDKLTAISGIAKIYRHNTSSPYLAGIWADRLAIGLMWMNVGSPLKRPSFPRASSWSWAAYDGPIQFPLAYQTSYYLLATTCKLIHPATSTTWLQGPGALTIQVPLLSLSTQILSGDLFVSLYREELLRPQNFRAWDKDDHGLWRYDQDPPLHLFNVHNAHRFLWTTQVPHVNDERSWIVFDSENGLLKKEDYTLPLSCASFATFISYDNDRKHVLSHMVVFLLPVEFESESINTYRRIGAGIIRETLLTNLQFSCSQDLKQSHGFTNQEIILV</sequence>
<dbReference type="Pfam" id="PF06985">
    <property type="entry name" value="HET"/>
    <property type="match status" value="1"/>
</dbReference>
<evidence type="ECO:0000313" key="3">
    <source>
        <dbReference type="Proteomes" id="UP000566819"/>
    </source>
</evidence>
<dbReference type="EMBL" id="JAAMPI010000004">
    <property type="protein sequence ID" value="KAF4637970.1"/>
    <property type="molecule type" value="Genomic_DNA"/>
</dbReference>
<accession>A0A8H4RXV7</accession>
<dbReference type="PANTHER" id="PTHR33112">
    <property type="entry name" value="DOMAIN PROTEIN, PUTATIVE-RELATED"/>
    <property type="match status" value="1"/>
</dbReference>
<comment type="caution">
    <text evidence="2">The sequence shown here is derived from an EMBL/GenBank/DDBJ whole genome shotgun (WGS) entry which is preliminary data.</text>
</comment>
<evidence type="ECO:0000313" key="2">
    <source>
        <dbReference type="EMBL" id="KAF4637970.1"/>
    </source>
</evidence>
<proteinExistence type="predicted"/>
<dbReference type="AlphaFoldDB" id="A0A8H4RXV7"/>